<dbReference type="Pfam" id="PF12833">
    <property type="entry name" value="HTH_18"/>
    <property type="match status" value="1"/>
</dbReference>
<dbReference type="RefSeq" id="WP_141428013.1">
    <property type="nucleotide sequence ID" value="NZ_AP019736.1"/>
</dbReference>
<dbReference type="OrthoDB" id="1031098at2"/>
<dbReference type="EMBL" id="AP019736">
    <property type="protein sequence ID" value="BBL06171.1"/>
    <property type="molecule type" value="Genomic_DNA"/>
</dbReference>
<dbReference type="KEGG" id="ada:A5CPEGH6_08090"/>
<dbReference type="GeneID" id="98672787"/>
<protein>
    <recommendedName>
        <fullName evidence="2">HTH araC/xylS-type domain-containing protein</fullName>
    </recommendedName>
</protein>
<proteinExistence type="predicted"/>
<dbReference type="SMART" id="SM00342">
    <property type="entry name" value="HTH_ARAC"/>
    <property type="match status" value="1"/>
</dbReference>
<evidence type="ECO:0000256" key="1">
    <source>
        <dbReference type="ARBA" id="ARBA00023125"/>
    </source>
</evidence>
<dbReference type="GO" id="GO:0003700">
    <property type="term" value="F:DNA-binding transcription factor activity"/>
    <property type="evidence" value="ECO:0007669"/>
    <property type="project" value="InterPro"/>
</dbReference>
<dbReference type="Proteomes" id="UP000319374">
    <property type="component" value="Chromosome"/>
</dbReference>
<keyword evidence="1" id="KW-0238">DNA-binding</keyword>
<organism evidence="3 4">
    <name type="scientific">Alistipes dispar</name>
    <dbReference type="NCBI Taxonomy" id="2585119"/>
    <lineage>
        <taxon>Bacteria</taxon>
        <taxon>Pseudomonadati</taxon>
        <taxon>Bacteroidota</taxon>
        <taxon>Bacteroidia</taxon>
        <taxon>Bacteroidales</taxon>
        <taxon>Rikenellaceae</taxon>
        <taxon>Alistipes</taxon>
    </lineage>
</organism>
<evidence type="ECO:0000313" key="3">
    <source>
        <dbReference type="EMBL" id="BBL06171.1"/>
    </source>
</evidence>
<dbReference type="InterPro" id="IPR018060">
    <property type="entry name" value="HTH_AraC"/>
</dbReference>
<evidence type="ECO:0000313" key="4">
    <source>
        <dbReference type="Proteomes" id="UP000319374"/>
    </source>
</evidence>
<dbReference type="AlphaFoldDB" id="A0A4Y1WYT9"/>
<keyword evidence="4" id="KW-1185">Reference proteome</keyword>
<dbReference type="Gene3D" id="1.10.10.60">
    <property type="entry name" value="Homeodomain-like"/>
    <property type="match status" value="1"/>
</dbReference>
<reference evidence="4" key="1">
    <citation type="submission" date="2019-06" db="EMBL/GenBank/DDBJ databases">
        <title>Alistipes onderdonkii subsp. vulgaris subsp. nov., Alistipes dispar sp. nov. and Alistipes communis sp. nov., isolated from human faeces, and creation of Alistipes onderdonkii subsp. onderdonkii subsp. nov.</title>
        <authorList>
            <person name="Sakamoto M."/>
            <person name="Ikeyama N."/>
            <person name="Ogata Y."/>
            <person name="Suda W."/>
            <person name="Iino T."/>
            <person name="Hattori M."/>
            <person name="Ohkuma M."/>
        </authorList>
    </citation>
    <scope>NUCLEOTIDE SEQUENCE [LARGE SCALE GENOMIC DNA]</scope>
    <source>
        <strain evidence="4">5CPEGH6</strain>
    </source>
</reference>
<feature type="domain" description="HTH araC/xylS-type" evidence="2">
    <location>
        <begin position="202"/>
        <end position="300"/>
    </location>
</feature>
<sequence>MDYQPKPQFEESALRERCTADCSRCPTFPAPFRRIGDASYCRFTRIEFDAGEGVRFPSDGKVYVLFVLSGSLMLEQPEQPARLVTSKQCVCLERDAVCQVTAQDGGTCVVVLSLLHHMEFCEQDIFGEGPLPGTAIPAVQMPVLTLHPVVEQLLSSFFLVHGMADCERYHKMKTAELFMLIKVLYTPTEQACFFQSMILPQDNFRVFVSNNHERARSVAELAAMAGMSLSAFKRRFAACFNDSVYHWMMEQKAHRILADIRDGEGSTKALMQKYGFRYYTQFSRFCKNYLRATPAQLIARVRERQGGTAGEL</sequence>
<gene>
    <name evidence="3" type="ORF">A5CPEGH6_08090</name>
</gene>
<dbReference type="InterPro" id="IPR050959">
    <property type="entry name" value="MarA-like"/>
</dbReference>
<dbReference type="GO" id="GO:0043565">
    <property type="term" value="F:sequence-specific DNA binding"/>
    <property type="evidence" value="ECO:0007669"/>
    <property type="project" value="InterPro"/>
</dbReference>
<dbReference type="PROSITE" id="PS01124">
    <property type="entry name" value="HTH_ARAC_FAMILY_2"/>
    <property type="match status" value="1"/>
</dbReference>
<evidence type="ECO:0000259" key="2">
    <source>
        <dbReference type="PROSITE" id="PS01124"/>
    </source>
</evidence>
<dbReference type="PANTHER" id="PTHR47504">
    <property type="entry name" value="RIGHT ORIGIN-BINDING PROTEIN"/>
    <property type="match status" value="1"/>
</dbReference>
<name>A0A4Y1WYT9_9BACT</name>
<dbReference type="PANTHER" id="PTHR47504:SF5">
    <property type="entry name" value="RIGHT ORIGIN-BINDING PROTEIN"/>
    <property type="match status" value="1"/>
</dbReference>
<accession>A0A4Y1WYT9</accession>